<dbReference type="RefSeq" id="WP_213483052.1">
    <property type="nucleotide sequence ID" value="NZ_CAJRAY010000002.1"/>
</dbReference>
<organism evidence="3 4">
    <name type="scientific">Thermobacillus xylanilyticus</name>
    <dbReference type="NCBI Taxonomy" id="76633"/>
    <lineage>
        <taxon>Bacteria</taxon>
        <taxon>Bacillati</taxon>
        <taxon>Bacillota</taxon>
        <taxon>Bacilli</taxon>
        <taxon>Bacillales</taxon>
        <taxon>Paenibacillaceae</taxon>
        <taxon>Thermobacillus</taxon>
    </lineage>
</organism>
<evidence type="ECO:0000313" key="3">
    <source>
        <dbReference type="EMBL" id="CAG5076505.1"/>
    </source>
</evidence>
<evidence type="ECO:0000256" key="1">
    <source>
        <dbReference type="SAM" id="Coils"/>
    </source>
</evidence>
<keyword evidence="4" id="KW-1185">Reference proteome</keyword>
<keyword evidence="1" id="KW-0175">Coiled coil</keyword>
<protein>
    <submittedName>
        <fullName evidence="3">Uncharacterized protein</fullName>
    </submittedName>
</protein>
<feature type="region of interest" description="Disordered" evidence="2">
    <location>
        <begin position="213"/>
        <end position="347"/>
    </location>
</feature>
<feature type="compositionally biased region" description="Low complexity" evidence="2">
    <location>
        <begin position="269"/>
        <end position="289"/>
    </location>
</feature>
<dbReference type="EMBL" id="CAJRAY010000002">
    <property type="protein sequence ID" value="CAG5076505.1"/>
    <property type="molecule type" value="Genomic_DNA"/>
</dbReference>
<reference evidence="3 4" key="1">
    <citation type="submission" date="2021-04" db="EMBL/GenBank/DDBJ databases">
        <authorList>
            <person name="Rakotoarivonina H."/>
        </authorList>
    </citation>
    <scope>NUCLEOTIDE SEQUENCE [LARGE SCALE GENOMIC DNA]</scope>
    <source>
        <strain evidence="3 4">XE</strain>
    </source>
</reference>
<dbReference type="Proteomes" id="UP000681526">
    <property type="component" value="Unassembled WGS sequence"/>
</dbReference>
<sequence>MRSTMEADDVRSAAHGGTREARVDRPADTAEEKAARPRLTLRHLHSLIEALREEHLKLEMRVDRLSSLVDRLAEPDAGARRESALIGDRITESRLAMPELPTGREEAGGRGAGQSAAAEDRAAFGFAIWAGVERAIGNAAVMLAAGRDTESGVADSDPQTERADAKPAPAALFKRQRPPAHEQHEVPIEHLLHELREAARIADEIAANASADYRANPAHPPRAPDLSGGGASGGDAEAGPASSAPEPGASGTADAGPQARDASADTPRPAGAEAAAAAPDPSAESAASGHRGPVTAQPPNAPAGAPPQTSQRQPAADMPSITIPRSERHRVRKKPSLWTRLFGRQHA</sequence>
<feature type="compositionally biased region" description="Basic and acidic residues" evidence="2">
    <location>
        <begin position="8"/>
        <end position="35"/>
    </location>
</feature>
<evidence type="ECO:0000256" key="2">
    <source>
        <dbReference type="SAM" id="MobiDB-lite"/>
    </source>
</evidence>
<feature type="region of interest" description="Disordered" evidence="2">
    <location>
        <begin position="150"/>
        <end position="182"/>
    </location>
</feature>
<proteinExistence type="predicted"/>
<feature type="compositionally biased region" description="Low complexity" evidence="2">
    <location>
        <begin position="234"/>
        <end position="253"/>
    </location>
</feature>
<name>A0ABM8UZD9_THEXY</name>
<evidence type="ECO:0000313" key="4">
    <source>
        <dbReference type="Proteomes" id="UP000681526"/>
    </source>
</evidence>
<comment type="caution">
    <text evidence="3">The sequence shown here is derived from an EMBL/GenBank/DDBJ whole genome shotgun (WGS) entry which is preliminary data.</text>
</comment>
<accession>A0ABM8UZD9</accession>
<feature type="coiled-coil region" evidence="1">
    <location>
        <begin position="41"/>
        <end position="68"/>
    </location>
</feature>
<feature type="region of interest" description="Disordered" evidence="2">
    <location>
        <begin position="1"/>
        <end position="36"/>
    </location>
</feature>
<gene>
    <name evidence="3" type="primary">txxe 598</name>
    <name evidence="3" type="ORF">TXXE_00630</name>
</gene>